<comment type="caution">
    <text evidence="2">The sequence shown here is derived from an EMBL/GenBank/DDBJ whole genome shotgun (WGS) entry which is preliminary data.</text>
</comment>
<evidence type="ECO:0000313" key="3">
    <source>
        <dbReference type="Proteomes" id="UP000266441"/>
    </source>
</evidence>
<proteinExistence type="predicted"/>
<dbReference type="PROSITE" id="PS51257">
    <property type="entry name" value="PROKAR_LIPOPROTEIN"/>
    <property type="match status" value="1"/>
</dbReference>
<organism evidence="2 3">
    <name type="scientific">Mariniphaga sediminis</name>
    <dbReference type="NCBI Taxonomy" id="1628158"/>
    <lineage>
        <taxon>Bacteria</taxon>
        <taxon>Pseudomonadati</taxon>
        <taxon>Bacteroidota</taxon>
        <taxon>Bacteroidia</taxon>
        <taxon>Marinilabiliales</taxon>
        <taxon>Prolixibacteraceae</taxon>
        <taxon>Mariniphaga</taxon>
    </lineage>
</organism>
<accession>A0A399D311</accession>
<feature type="domain" description="SPOR" evidence="1">
    <location>
        <begin position="82"/>
        <end position="159"/>
    </location>
</feature>
<dbReference type="AlphaFoldDB" id="A0A399D311"/>
<name>A0A399D311_9BACT</name>
<keyword evidence="3" id="KW-1185">Reference proteome</keyword>
<reference evidence="2 3" key="1">
    <citation type="journal article" date="2015" name="Int. J. Syst. Evol. Microbiol.">
        <title>Mariniphaga sediminis sp. nov., isolated from coastal sediment.</title>
        <authorList>
            <person name="Wang F.Q."/>
            <person name="Shen Q.Y."/>
            <person name="Chen G.J."/>
            <person name="Du Z.J."/>
        </authorList>
    </citation>
    <scope>NUCLEOTIDE SEQUENCE [LARGE SCALE GENOMIC DNA]</scope>
    <source>
        <strain evidence="2 3">SY21</strain>
    </source>
</reference>
<dbReference type="GO" id="GO:0042834">
    <property type="term" value="F:peptidoglycan binding"/>
    <property type="evidence" value="ECO:0007669"/>
    <property type="project" value="InterPro"/>
</dbReference>
<sequence>MNRIVLFFVVLSLAFTACKSKKELAQSPYTTDPTTEQKVFTVPAKETREQPAVKAEPVAKTEAPVSMRKEQVSFTRQEDKVQNETNNFFVILGSFSQLDNAKNYRETLLNQGFTPIVLHSETGYYRVCVNSYQHEGDARTRVAQIRQAYPEYSDVWLLIKD</sequence>
<protein>
    <submittedName>
        <fullName evidence="2">SPOR domain-containing protein</fullName>
    </submittedName>
</protein>
<dbReference type="Gene3D" id="3.30.70.1070">
    <property type="entry name" value="Sporulation related repeat"/>
    <property type="match status" value="1"/>
</dbReference>
<dbReference type="SUPFAM" id="SSF110997">
    <property type="entry name" value="Sporulation related repeat"/>
    <property type="match status" value="1"/>
</dbReference>
<dbReference type="RefSeq" id="WP_119349449.1">
    <property type="nucleotide sequence ID" value="NZ_JBFHKJ010000009.1"/>
</dbReference>
<dbReference type="OrthoDB" id="1123218at2"/>
<dbReference type="InterPro" id="IPR007730">
    <property type="entry name" value="SPOR-like_dom"/>
</dbReference>
<dbReference type="Pfam" id="PF05036">
    <property type="entry name" value="SPOR"/>
    <property type="match status" value="1"/>
</dbReference>
<evidence type="ECO:0000313" key="2">
    <source>
        <dbReference type="EMBL" id="RIH65608.1"/>
    </source>
</evidence>
<dbReference type="InterPro" id="IPR036680">
    <property type="entry name" value="SPOR-like_sf"/>
</dbReference>
<dbReference type="EMBL" id="QWET01000005">
    <property type="protein sequence ID" value="RIH65608.1"/>
    <property type="molecule type" value="Genomic_DNA"/>
</dbReference>
<gene>
    <name evidence="2" type="ORF">D1164_08035</name>
</gene>
<evidence type="ECO:0000259" key="1">
    <source>
        <dbReference type="PROSITE" id="PS51724"/>
    </source>
</evidence>
<dbReference type="PROSITE" id="PS51724">
    <property type="entry name" value="SPOR"/>
    <property type="match status" value="1"/>
</dbReference>
<dbReference type="Proteomes" id="UP000266441">
    <property type="component" value="Unassembled WGS sequence"/>
</dbReference>